<feature type="transmembrane region" description="Helical" evidence="1">
    <location>
        <begin position="95"/>
        <end position="115"/>
    </location>
</feature>
<dbReference type="EMBL" id="CP001614">
    <property type="protein sequence ID" value="ACR10741.1"/>
    <property type="molecule type" value="Genomic_DNA"/>
</dbReference>
<feature type="transmembrane region" description="Helical" evidence="1">
    <location>
        <begin position="166"/>
        <end position="187"/>
    </location>
</feature>
<dbReference type="SUPFAM" id="SSF46689">
    <property type="entry name" value="Homeodomain-like"/>
    <property type="match status" value="1"/>
</dbReference>
<keyword evidence="1" id="KW-1133">Transmembrane helix</keyword>
<feature type="domain" description="DNA binding HTH" evidence="2">
    <location>
        <begin position="261"/>
        <end position="288"/>
    </location>
</feature>
<dbReference type="AlphaFoldDB" id="C5BTW2"/>
<keyword evidence="1" id="KW-0472">Membrane</keyword>
<sequence>MELYLLPSIVAISAKIALFILGWKALRKVDKSLLGFFVGLCGVNIFELALMISLKNPAGTLFFMTMYYNCAILTVAFFFHYAAKLSVLSNRYLDHGIALIAVFAIASCSIPGLAIDGVESIGYSITRHAGPLYPVLQLTIVLGSLGALILLLLARRGKDVMTRRKSTILLVAVAPIIVSVIFVIVAMQFGWHLNATIIVSIETSFMMAVLFYTESQQRLFKLLAMIPSTEEHRQWEAISSMLYNPSLSLKEAQVQFAELYVQDAMRRAEGSQVKAAKLLGTSRSTVYRYLPSSEKEE</sequence>
<dbReference type="Proteomes" id="UP000009080">
    <property type="component" value="Chromosome"/>
</dbReference>
<name>C5BTW2_TERTT</name>
<dbReference type="InterPro" id="IPR009057">
    <property type="entry name" value="Homeodomain-like_sf"/>
</dbReference>
<evidence type="ECO:0000259" key="2">
    <source>
        <dbReference type="Pfam" id="PF02954"/>
    </source>
</evidence>
<dbReference type="eggNOG" id="COG2204">
    <property type="taxonomic scope" value="Bacteria"/>
</dbReference>
<accession>C5BTW2</accession>
<organism evidence="3 4">
    <name type="scientific">Teredinibacter turnerae (strain ATCC 39867 / T7901)</name>
    <dbReference type="NCBI Taxonomy" id="377629"/>
    <lineage>
        <taxon>Bacteria</taxon>
        <taxon>Pseudomonadati</taxon>
        <taxon>Pseudomonadota</taxon>
        <taxon>Gammaproteobacteria</taxon>
        <taxon>Cellvibrionales</taxon>
        <taxon>Cellvibrionaceae</taxon>
        <taxon>Teredinibacter</taxon>
    </lineage>
</organism>
<evidence type="ECO:0000313" key="4">
    <source>
        <dbReference type="Proteomes" id="UP000009080"/>
    </source>
</evidence>
<dbReference type="OrthoDB" id="5705271at2"/>
<dbReference type="KEGG" id="ttu:TERTU_4038"/>
<keyword evidence="1" id="KW-0812">Transmembrane</keyword>
<protein>
    <submittedName>
        <fullName evidence="3">Response regulator receiver domain protein</fullName>
    </submittedName>
</protein>
<feature type="transmembrane region" description="Helical" evidence="1">
    <location>
        <begin position="66"/>
        <end position="83"/>
    </location>
</feature>
<dbReference type="HOGENOM" id="CLU_924047_0_0_6"/>
<feature type="transmembrane region" description="Helical" evidence="1">
    <location>
        <begin position="6"/>
        <end position="26"/>
    </location>
</feature>
<evidence type="ECO:0000256" key="1">
    <source>
        <dbReference type="SAM" id="Phobius"/>
    </source>
</evidence>
<dbReference type="InterPro" id="IPR002197">
    <property type="entry name" value="HTH_Fis"/>
</dbReference>
<feature type="transmembrane region" description="Helical" evidence="1">
    <location>
        <begin position="135"/>
        <end position="154"/>
    </location>
</feature>
<keyword evidence="4" id="KW-1185">Reference proteome</keyword>
<gene>
    <name evidence="3" type="ordered locus">TERTU_4038</name>
</gene>
<proteinExistence type="predicted"/>
<dbReference type="STRING" id="377629.TERTU_4038"/>
<dbReference type="RefSeq" id="WP_015816853.1">
    <property type="nucleotide sequence ID" value="NC_012997.1"/>
</dbReference>
<dbReference type="GO" id="GO:0043565">
    <property type="term" value="F:sequence-specific DNA binding"/>
    <property type="evidence" value="ECO:0007669"/>
    <property type="project" value="InterPro"/>
</dbReference>
<reference evidence="3 4" key="1">
    <citation type="journal article" date="2009" name="PLoS ONE">
        <title>The complete genome of Teredinibacter turnerae T7901: an intracellular endosymbiont of marine wood-boring bivalves (shipworms).</title>
        <authorList>
            <person name="Yang J.C."/>
            <person name="Madupu R."/>
            <person name="Durkin A.S."/>
            <person name="Ekborg N.A."/>
            <person name="Pedamallu C.S."/>
            <person name="Hostetler J.B."/>
            <person name="Radune D."/>
            <person name="Toms B.S."/>
            <person name="Henrissat B."/>
            <person name="Coutinho P.M."/>
            <person name="Schwarz S."/>
            <person name="Field L."/>
            <person name="Trindade-Silva A.E."/>
            <person name="Soares C.A.G."/>
            <person name="Elshahawi S."/>
            <person name="Hanora A."/>
            <person name="Schmidt E.W."/>
            <person name="Haygood M.G."/>
            <person name="Posfai J."/>
            <person name="Benner J."/>
            <person name="Madinger C."/>
            <person name="Nove J."/>
            <person name="Anton B."/>
            <person name="Chaudhary K."/>
            <person name="Foster J."/>
            <person name="Holman A."/>
            <person name="Kumar S."/>
            <person name="Lessard P.A."/>
            <person name="Luyten Y.A."/>
            <person name="Slatko B."/>
            <person name="Wood N."/>
            <person name="Wu B."/>
            <person name="Teplitski M."/>
            <person name="Mougous J.D."/>
            <person name="Ward N."/>
            <person name="Eisen J.A."/>
            <person name="Badger J.H."/>
            <person name="Distel D.L."/>
        </authorList>
    </citation>
    <scope>NUCLEOTIDE SEQUENCE [LARGE SCALE GENOMIC DNA]</scope>
    <source>
        <strain evidence="4">ATCC 39867 / T7901</strain>
    </source>
</reference>
<evidence type="ECO:0000313" key="3">
    <source>
        <dbReference type="EMBL" id="ACR10741.1"/>
    </source>
</evidence>
<dbReference type="Gene3D" id="1.10.10.60">
    <property type="entry name" value="Homeodomain-like"/>
    <property type="match status" value="1"/>
</dbReference>
<feature type="transmembrane region" description="Helical" evidence="1">
    <location>
        <begin position="33"/>
        <end position="54"/>
    </location>
</feature>
<feature type="transmembrane region" description="Helical" evidence="1">
    <location>
        <begin position="193"/>
        <end position="212"/>
    </location>
</feature>
<dbReference type="Pfam" id="PF02954">
    <property type="entry name" value="HTH_8"/>
    <property type="match status" value="1"/>
</dbReference>